<dbReference type="Proteomes" id="UP000278036">
    <property type="component" value="Unassembled WGS sequence"/>
</dbReference>
<protein>
    <submittedName>
        <fullName evidence="3">Tripartite tricarboxylate transporter substrate binding protein</fullName>
    </submittedName>
</protein>
<dbReference type="SUPFAM" id="SSF53850">
    <property type="entry name" value="Periplasmic binding protein-like II"/>
    <property type="match status" value="1"/>
</dbReference>
<evidence type="ECO:0000313" key="4">
    <source>
        <dbReference type="EMBL" id="RMI26361.1"/>
    </source>
</evidence>
<evidence type="ECO:0000256" key="2">
    <source>
        <dbReference type="SAM" id="SignalP"/>
    </source>
</evidence>
<dbReference type="OrthoDB" id="9780943at2"/>
<feature type="signal peptide" evidence="2">
    <location>
        <begin position="1"/>
        <end position="24"/>
    </location>
</feature>
<dbReference type="PANTHER" id="PTHR42928">
    <property type="entry name" value="TRICARBOXYLATE-BINDING PROTEIN"/>
    <property type="match status" value="1"/>
</dbReference>
<organism evidence="3 6">
    <name type="scientific">Teichococcus wenyumeiae</name>
    <dbReference type="NCBI Taxonomy" id="2478470"/>
    <lineage>
        <taxon>Bacteria</taxon>
        <taxon>Pseudomonadati</taxon>
        <taxon>Pseudomonadota</taxon>
        <taxon>Alphaproteobacteria</taxon>
        <taxon>Acetobacterales</taxon>
        <taxon>Roseomonadaceae</taxon>
        <taxon>Roseomonas</taxon>
    </lineage>
</organism>
<dbReference type="PIRSF" id="PIRSF017082">
    <property type="entry name" value="YflP"/>
    <property type="match status" value="1"/>
</dbReference>
<evidence type="ECO:0000313" key="6">
    <source>
        <dbReference type="Proteomes" id="UP000278036"/>
    </source>
</evidence>
<dbReference type="InterPro" id="IPR005064">
    <property type="entry name" value="BUG"/>
</dbReference>
<sequence>MNRRSLIAAAAALPFLPLPRPAGAAEALPGLNILVPAAPGGGWDGLGRAIEHVATQAGLVGRFQFENLPGGAGTVGLARFVTQRRGKADSLLVAGSSVVGSAIASKSPVSLKDVVPVARLTEEAAVIVVPANSEFRDIRQFAEALRAEPRGIPIAGAGGGTVDHVVLCLLFKALGRKALEAQFVSFPGGGATQSAVIGAQVKAAVAGWSEFSEQMAAGRVRALATSGTRRLHPDVPTLRESGYDVTTTNWRGIFAAPGVPAASQRTLVDFVTALHATPAWAELLKTRGWDDAFLTGQDFAAFVAKDQADTESVLKELGLA</sequence>
<dbReference type="Pfam" id="PF03401">
    <property type="entry name" value="TctC"/>
    <property type="match status" value="1"/>
</dbReference>
<proteinExistence type="inferred from homology"/>
<dbReference type="PANTHER" id="PTHR42928:SF3">
    <property type="entry name" value="UPF0065 PROTEIN YFLP"/>
    <property type="match status" value="1"/>
</dbReference>
<dbReference type="InterPro" id="IPR042100">
    <property type="entry name" value="Bug_dom1"/>
</dbReference>
<dbReference type="Gene3D" id="3.40.190.150">
    <property type="entry name" value="Bordetella uptake gene, domain 1"/>
    <property type="match status" value="1"/>
</dbReference>
<gene>
    <name evidence="3" type="ORF">D6Z83_11955</name>
    <name evidence="4" type="ORF">EBE87_03495</name>
</gene>
<comment type="similarity">
    <text evidence="1">Belongs to the UPF0065 (bug) family.</text>
</comment>
<dbReference type="EMBL" id="RAQU01000062">
    <property type="protein sequence ID" value="RKK03951.1"/>
    <property type="molecule type" value="Genomic_DNA"/>
</dbReference>
<accession>A0A3A9JF14</accession>
<dbReference type="InParanoid" id="A0A3A9JF14"/>
<reference evidence="3 6" key="1">
    <citation type="submission" date="2018-09" db="EMBL/GenBank/DDBJ databases">
        <title>Roseomonas sp. nov., isolated from feces of Tibetan antelopes in the Qinghai-Tibet plateau, China.</title>
        <authorList>
            <person name="Tian Z."/>
        </authorList>
    </citation>
    <scope>NUCLEOTIDE SEQUENCE [LARGE SCALE GENOMIC DNA]</scope>
    <source>
        <strain evidence="4 5">Z23</strain>
        <strain evidence="3 6">Z24</strain>
    </source>
</reference>
<dbReference type="CDD" id="cd07012">
    <property type="entry name" value="PBP2_Bug_TTT"/>
    <property type="match status" value="1"/>
</dbReference>
<evidence type="ECO:0000313" key="3">
    <source>
        <dbReference type="EMBL" id="RKK03951.1"/>
    </source>
</evidence>
<dbReference type="RefSeq" id="WP_120638540.1">
    <property type="nucleotide sequence ID" value="NZ_RAQU01000062.1"/>
</dbReference>
<evidence type="ECO:0000313" key="5">
    <source>
        <dbReference type="Proteomes" id="UP000274097"/>
    </source>
</evidence>
<name>A0A3A9JF14_9PROT</name>
<comment type="caution">
    <text evidence="3">The sequence shown here is derived from an EMBL/GenBank/DDBJ whole genome shotgun (WGS) entry which is preliminary data.</text>
</comment>
<dbReference type="Gene3D" id="3.40.190.10">
    <property type="entry name" value="Periplasmic binding protein-like II"/>
    <property type="match status" value="1"/>
</dbReference>
<evidence type="ECO:0000256" key="1">
    <source>
        <dbReference type="ARBA" id="ARBA00006987"/>
    </source>
</evidence>
<dbReference type="Proteomes" id="UP000274097">
    <property type="component" value="Unassembled WGS sequence"/>
</dbReference>
<dbReference type="AlphaFoldDB" id="A0A3A9JF14"/>
<feature type="chain" id="PRO_5017486428" evidence="2">
    <location>
        <begin position="25"/>
        <end position="320"/>
    </location>
</feature>
<keyword evidence="5" id="KW-1185">Reference proteome</keyword>
<dbReference type="EMBL" id="RFLX01000002">
    <property type="protein sequence ID" value="RMI26361.1"/>
    <property type="molecule type" value="Genomic_DNA"/>
</dbReference>
<keyword evidence="2" id="KW-0732">Signal</keyword>